<dbReference type="RefSeq" id="WP_213498260.1">
    <property type="nucleotide sequence ID" value="NZ_CP074694.1"/>
</dbReference>
<dbReference type="Proteomes" id="UP000676194">
    <property type="component" value="Chromosome"/>
</dbReference>
<dbReference type="InterPro" id="IPR029021">
    <property type="entry name" value="Prot-tyrosine_phosphatase-like"/>
</dbReference>
<proteinExistence type="predicted"/>
<feature type="chain" id="PRO_5034284294" evidence="2">
    <location>
        <begin position="22"/>
        <end position="250"/>
    </location>
</feature>
<keyword evidence="2" id="KW-0732">Signal</keyword>
<sequence>MRYLAYLMILLGLSLSNGCSSCCKKKSCDSLPPVPRGSSGNPNYIPPANISPERSYYSPNEVILPDNQRAPARVEEKSRSQSSPLPPKQESIANKLPATDMPLGIPDFTSIKEGIWTGQRPDFDGLDWLKRKNVQQVVFLRTSADDELADRQQVEKRGIAFESLVVQADTLNEDLYRKFEKLVKGPKPVFVYDRTGAQKGYLWYIYFRSSELLPADVAKIRAERLGYADSGALGNAEMAAAAQKVIDTTK</sequence>
<feature type="region of interest" description="Disordered" evidence="1">
    <location>
        <begin position="30"/>
        <end position="58"/>
    </location>
</feature>
<feature type="signal peptide" evidence="2">
    <location>
        <begin position="1"/>
        <end position="21"/>
    </location>
</feature>
<gene>
    <name evidence="3" type="ORF">KIH39_05505</name>
</gene>
<protein>
    <submittedName>
        <fullName evidence="3">Uncharacterized protein</fullName>
    </submittedName>
</protein>
<dbReference type="KEGG" id="tsph:KIH39_05505"/>
<feature type="region of interest" description="Disordered" evidence="1">
    <location>
        <begin position="70"/>
        <end position="100"/>
    </location>
</feature>
<keyword evidence="4" id="KW-1185">Reference proteome</keyword>
<organism evidence="3 4">
    <name type="scientific">Telmatocola sphagniphila</name>
    <dbReference type="NCBI Taxonomy" id="1123043"/>
    <lineage>
        <taxon>Bacteria</taxon>
        <taxon>Pseudomonadati</taxon>
        <taxon>Planctomycetota</taxon>
        <taxon>Planctomycetia</taxon>
        <taxon>Gemmatales</taxon>
        <taxon>Gemmataceae</taxon>
    </lineage>
</organism>
<evidence type="ECO:0000313" key="3">
    <source>
        <dbReference type="EMBL" id="QVL33370.1"/>
    </source>
</evidence>
<reference evidence="3" key="1">
    <citation type="submission" date="2021-05" db="EMBL/GenBank/DDBJ databases">
        <title>Complete genome sequence of the cellulolytic planctomycete Telmatocola sphagniphila SP2T and characterization of the first cellulase from planctomycetes.</title>
        <authorList>
            <person name="Rakitin A.L."/>
            <person name="Beletsky A.V."/>
            <person name="Naumoff D.G."/>
            <person name="Kulichevskaya I.S."/>
            <person name="Mardanov A.V."/>
            <person name="Ravin N.V."/>
            <person name="Dedysh S.N."/>
        </authorList>
    </citation>
    <scope>NUCLEOTIDE SEQUENCE</scope>
    <source>
        <strain evidence="3">SP2T</strain>
    </source>
</reference>
<dbReference type="SUPFAM" id="SSF52799">
    <property type="entry name" value="(Phosphotyrosine protein) phosphatases II"/>
    <property type="match status" value="1"/>
</dbReference>
<accession>A0A8E6EVX9</accession>
<evidence type="ECO:0000256" key="1">
    <source>
        <dbReference type="SAM" id="MobiDB-lite"/>
    </source>
</evidence>
<dbReference type="EMBL" id="CP074694">
    <property type="protein sequence ID" value="QVL33370.1"/>
    <property type="molecule type" value="Genomic_DNA"/>
</dbReference>
<evidence type="ECO:0000313" key="4">
    <source>
        <dbReference type="Proteomes" id="UP000676194"/>
    </source>
</evidence>
<name>A0A8E6EVX9_9BACT</name>
<dbReference type="AlphaFoldDB" id="A0A8E6EVX9"/>
<evidence type="ECO:0000256" key="2">
    <source>
        <dbReference type="SAM" id="SignalP"/>
    </source>
</evidence>
<dbReference type="Gene3D" id="3.90.190.10">
    <property type="entry name" value="Protein tyrosine phosphatase superfamily"/>
    <property type="match status" value="1"/>
</dbReference>